<name>A0A495E8X0_9FLAO</name>
<dbReference type="InterPro" id="IPR019861">
    <property type="entry name" value="PorP/SprF_Bacteroidetes"/>
</dbReference>
<gene>
    <name evidence="3" type="ORF">CLV91_2088</name>
</gene>
<reference evidence="3 4" key="1">
    <citation type="submission" date="2018-10" db="EMBL/GenBank/DDBJ databases">
        <title>Genomic Encyclopedia of Archaeal and Bacterial Type Strains, Phase II (KMG-II): from individual species to whole genera.</title>
        <authorList>
            <person name="Goeker M."/>
        </authorList>
    </citation>
    <scope>NUCLEOTIDE SEQUENCE [LARGE SCALE GENOMIC DNA]</scope>
    <source>
        <strain evidence="3 4">DSM 25230</strain>
    </source>
</reference>
<protein>
    <submittedName>
        <fullName evidence="3">Type IX secretion system PorP/SprF family membrane protein</fullName>
    </submittedName>
</protein>
<evidence type="ECO:0000256" key="2">
    <source>
        <dbReference type="SAM" id="SignalP"/>
    </source>
</evidence>
<organism evidence="3 4">
    <name type="scientific">Maribacter vaceletii</name>
    <dbReference type="NCBI Taxonomy" id="1206816"/>
    <lineage>
        <taxon>Bacteria</taxon>
        <taxon>Pseudomonadati</taxon>
        <taxon>Bacteroidota</taxon>
        <taxon>Flavobacteriia</taxon>
        <taxon>Flavobacteriales</taxon>
        <taxon>Flavobacteriaceae</taxon>
        <taxon>Maribacter</taxon>
    </lineage>
</organism>
<feature type="chain" id="PRO_5019847065" evidence="2">
    <location>
        <begin position="20"/>
        <end position="560"/>
    </location>
</feature>
<dbReference type="Proteomes" id="UP000269412">
    <property type="component" value="Unassembled WGS sequence"/>
</dbReference>
<dbReference type="RefSeq" id="WP_121067390.1">
    <property type="nucleotide sequence ID" value="NZ_RBIQ01000008.1"/>
</dbReference>
<comment type="caution">
    <text evidence="3">The sequence shown here is derived from an EMBL/GenBank/DDBJ whole genome shotgun (WGS) entry which is preliminary data.</text>
</comment>
<dbReference type="EMBL" id="RBIQ01000008">
    <property type="protein sequence ID" value="RKR13370.1"/>
    <property type="molecule type" value="Genomic_DNA"/>
</dbReference>
<accession>A0A495E8X0</accession>
<sequence length="560" mass="63903">MQKNNILYIVFLMFLVSNAQNVTLPGDIRQHNITNINSSLLNPASSLQGARTQSLGLWTRWQWQSIDADPTSIYLNYNRKLTEVSSIGVGYLQNNTGVFINTGGVINYAHNINLGTGIDLGVGFNIIGYQQELADTRFQTNQQNQLPHIIANSSSSAFILQVAPGINLQINRFNLGFVAENMFDYNFETKERSSLSSDRVYYISGAYEFPLSLFNENAYLQPNIYYKSVPNQDSQFGITTILDTSKFWSQVGYNNFYGISAGAGGHFFKSFSVGALVEFATNNDLNDVNPTFEIVTAYNFGKEIKKQTPEDIEKEKQEKELKEKEKLKEKLSKAEALALKEETKKKENATKEKARIEKDSLNKVKDTRVATSAKEARKRKKDSIRNYKRTLKLEEEAKKEETRLAAIRAKEKKTLDSLENIRLEEALAYSRKLREEKAKDSLNAIKLALEEEKRIKNITKTEVVTVQAGEKYEEVVKEGSLEPGYYLIANVFGTKKYYEAFMGDMKKAGFNPGSFYRSKNKYNYVYLIRYNTIKEAREGRDSGINGRYTKKLWIFRVKGE</sequence>
<keyword evidence="2" id="KW-0732">Signal</keyword>
<evidence type="ECO:0000313" key="4">
    <source>
        <dbReference type="Proteomes" id="UP000269412"/>
    </source>
</evidence>
<dbReference type="Pfam" id="PF11751">
    <property type="entry name" value="PorP_SprF"/>
    <property type="match status" value="1"/>
</dbReference>
<keyword evidence="1" id="KW-0175">Coiled coil</keyword>
<evidence type="ECO:0000256" key="1">
    <source>
        <dbReference type="SAM" id="Coils"/>
    </source>
</evidence>
<evidence type="ECO:0000313" key="3">
    <source>
        <dbReference type="EMBL" id="RKR13370.1"/>
    </source>
</evidence>
<proteinExistence type="predicted"/>
<dbReference type="NCBIfam" id="TIGR03519">
    <property type="entry name" value="T9SS_PorP_fam"/>
    <property type="match status" value="1"/>
</dbReference>
<feature type="coiled-coil region" evidence="1">
    <location>
        <begin position="310"/>
        <end position="410"/>
    </location>
</feature>
<dbReference type="OrthoDB" id="1393025at2"/>
<feature type="signal peptide" evidence="2">
    <location>
        <begin position="1"/>
        <end position="19"/>
    </location>
</feature>
<keyword evidence="4" id="KW-1185">Reference proteome</keyword>
<dbReference type="AlphaFoldDB" id="A0A495E8X0"/>